<dbReference type="GO" id="GO:0016987">
    <property type="term" value="F:sigma factor activity"/>
    <property type="evidence" value="ECO:0007669"/>
    <property type="project" value="UniProtKB-KW"/>
</dbReference>
<sequence>MTTKQTIEQQIILTTAHYDYQKGLNVHAFFKTHNHAISKDLVQDTFTKTWKYLVKGGKIDMMKAFLYHVLNNLIVDQYRKHKTTSLDILLEKGFEPIEDNDSAERYLNVLDGKAVLLLIKNLPKKYQKVISMRYIHDLSLKEISLKTGQTKNVIAVQTHRGLTKLKSLYDLSQIKEKKISH</sequence>
<protein>
    <recommendedName>
        <fullName evidence="10">RNA polymerase sigma factor 70 region 4 type 2 domain-containing protein</fullName>
    </recommendedName>
</protein>
<name>A0A2H0CH35_9BACT</name>
<comment type="caution">
    <text evidence="8">The sequence shown here is derived from an EMBL/GenBank/DDBJ whole genome shotgun (WGS) entry which is preliminary data.</text>
</comment>
<evidence type="ECO:0000313" key="9">
    <source>
        <dbReference type="Proteomes" id="UP000229176"/>
    </source>
</evidence>
<evidence type="ECO:0000256" key="3">
    <source>
        <dbReference type="ARBA" id="ARBA00023082"/>
    </source>
</evidence>
<evidence type="ECO:0000256" key="4">
    <source>
        <dbReference type="ARBA" id="ARBA00023125"/>
    </source>
</evidence>
<dbReference type="InterPro" id="IPR036388">
    <property type="entry name" value="WH-like_DNA-bd_sf"/>
</dbReference>
<dbReference type="SUPFAM" id="SSF88659">
    <property type="entry name" value="Sigma3 and sigma4 domains of RNA polymerase sigma factors"/>
    <property type="match status" value="1"/>
</dbReference>
<dbReference type="InterPro" id="IPR007627">
    <property type="entry name" value="RNA_pol_sigma70_r2"/>
</dbReference>
<organism evidence="8 9">
    <name type="scientific">Candidatus Nomurabacteria bacterium CG22_combo_CG10-13_8_21_14_all_32_8</name>
    <dbReference type="NCBI Taxonomy" id="1974732"/>
    <lineage>
        <taxon>Bacteria</taxon>
        <taxon>Candidatus Nomuraibacteriota</taxon>
    </lineage>
</organism>
<dbReference type="GO" id="GO:0006352">
    <property type="term" value="P:DNA-templated transcription initiation"/>
    <property type="evidence" value="ECO:0007669"/>
    <property type="project" value="InterPro"/>
</dbReference>
<dbReference type="AlphaFoldDB" id="A0A2H0CH35"/>
<evidence type="ECO:0000256" key="1">
    <source>
        <dbReference type="ARBA" id="ARBA00010641"/>
    </source>
</evidence>
<feature type="domain" description="RNA polymerase sigma-70 region 2" evidence="6">
    <location>
        <begin position="31"/>
        <end position="82"/>
    </location>
</feature>
<evidence type="ECO:0000259" key="7">
    <source>
        <dbReference type="Pfam" id="PF08281"/>
    </source>
</evidence>
<accession>A0A2H0CH35</accession>
<dbReference type="SUPFAM" id="SSF88946">
    <property type="entry name" value="Sigma2 domain of RNA polymerase sigma factors"/>
    <property type="match status" value="1"/>
</dbReference>
<keyword evidence="5" id="KW-0804">Transcription</keyword>
<dbReference type="NCBIfam" id="TIGR02937">
    <property type="entry name" value="sigma70-ECF"/>
    <property type="match status" value="1"/>
</dbReference>
<dbReference type="PANTHER" id="PTHR43133:SF8">
    <property type="entry name" value="RNA POLYMERASE SIGMA FACTOR HI_1459-RELATED"/>
    <property type="match status" value="1"/>
</dbReference>
<dbReference type="InterPro" id="IPR013324">
    <property type="entry name" value="RNA_pol_sigma_r3/r4-like"/>
</dbReference>
<evidence type="ECO:0000256" key="2">
    <source>
        <dbReference type="ARBA" id="ARBA00023015"/>
    </source>
</evidence>
<evidence type="ECO:0000256" key="5">
    <source>
        <dbReference type="ARBA" id="ARBA00023163"/>
    </source>
</evidence>
<dbReference type="GO" id="GO:0003677">
    <property type="term" value="F:DNA binding"/>
    <property type="evidence" value="ECO:0007669"/>
    <property type="project" value="UniProtKB-KW"/>
</dbReference>
<dbReference type="Pfam" id="PF08281">
    <property type="entry name" value="Sigma70_r4_2"/>
    <property type="match status" value="1"/>
</dbReference>
<dbReference type="InterPro" id="IPR013249">
    <property type="entry name" value="RNA_pol_sigma70_r4_t2"/>
</dbReference>
<dbReference type="Gene3D" id="1.10.1740.10">
    <property type="match status" value="1"/>
</dbReference>
<reference evidence="8 9" key="1">
    <citation type="submission" date="2017-09" db="EMBL/GenBank/DDBJ databases">
        <title>Depth-based differentiation of microbial function through sediment-hosted aquifers and enrichment of novel symbionts in the deep terrestrial subsurface.</title>
        <authorList>
            <person name="Probst A.J."/>
            <person name="Ladd B."/>
            <person name="Jarett J.K."/>
            <person name="Geller-Mcgrath D.E."/>
            <person name="Sieber C.M."/>
            <person name="Emerson J.B."/>
            <person name="Anantharaman K."/>
            <person name="Thomas B.C."/>
            <person name="Malmstrom R."/>
            <person name="Stieglmeier M."/>
            <person name="Klingl A."/>
            <person name="Woyke T."/>
            <person name="Ryan C.M."/>
            <person name="Banfield J.F."/>
        </authorList>
    </citation>
    <scope>NUCLEOTIDE SEQUENCE [LARGE SCALE GENOMIC DNA]</scope>
    <source>
        <strain evidence="8">CG22_combo_CG10-13_8_21_14_all_32_8</strain>
    </source>
</reference>
<dbReference type="Pfam" id="PF04542">
    <property type="entry name" value="Sigma70_r2"/>
    <property type="match status" value="1"/>
</dbReference>
<keyword evidence="3" id="KW-0731">Sigma factor</keyword>
<dbReference type="InterPro" id="IPR014284">
    <property type="entry name" value="RNA_pol_sigma-70_dom"/>
</dbReference>
<feature type="domain" description="RNA polymerase sigma factor 70 region 4 type 2" evidence="7">
    <location>
        <begin position="114"/>
        <end position="165"/>
    </location>
</feature>
<dbReference type="PANTHER" id="PTHR43133">
    <property type="entry name" value="RNA POLYMERASE ECF-TYPE SIGMA FACTO"/>
    <property type="match status" value="1"/>
</dbReference>
<comment type="similarity">
    <text evidence="1">Belongs to the sigma-70 factor family. ECF subfamily.</text>
</comment>
<keyword evidence="2" id="KW-0805">Transcription regulation</keyword>
<evidence type="ECO:0008006" key="10">
    <source>
        <dbReference type="Google" id="ProtNLM"/>
    </source>
</evidence>
<evidence type="ECO:0000313" key="8">
    <source>
        <dbReference type="EMBL" id="PIP69212.1"/>
    </source>
</evidence>
<proteinExistence type="inferred from homology"/>
<dbReference type="InterPro" id="IPR039425">
    <property type="entry name" value="RNA_pol_sigma-70-like"/>
</dbReference>
<gene>
    <name evidence="8" type="ORF">COW91_00470</name>
</gene>
<evidence type="ECO:0000259" key="6">
    <source>
        <dbReference type="Pfam" id="PF04542"/>
    </source>
</evidence>
<dbReference type="EMBL" id="PCTI01000008">
    <property type="protein sequence ID" value="PIP69212.1"/>
    <property type="molecule type" value="Genomic_DNA"/>
</dbReference>
<dbReference type="Proteomes" id="UP000229176">
    <property type="component" value="Unassembled WGS sequence"/>
</dbReference>
<keyword evidence="4" id="KW-0238">DNA-binding</keyword>
<dbReference type="InterPro" id="IPR013325">
    <property type="entry name" value="RNA_pol_sigma_r2"/>
</dbReference>
<dbReference type="Gene3D" id="1.10.10.10">
    <property type="entry name" value="Winged helix-like DNA-binding domain superfamily/Winged helix DNA-binding domain"/>
    <property type="match status" value="1"/>
</dbReference>